<evidence type="ECO:0000313" key="1">
    <source>
        <dbReference type="EMBL" id="OGZ10475.1"/>
    </source>
</evidence>
<comment type="caution">
    <text evidence="1">The sequence shown here is derived from an EMBL/GenBank/DDBJ whole genome shotgun (WGS) entry which is preliminary data.</text>
</comment>
<name>A0A1G2DA16_9BACT</name>
<dbReference type="EMBL" id="MHLN01000040">
    <property type="protein sequence ID" value="OGZ10475.1"/>
    <property type="molecule type" value="Genomic_DNA"/>
</dbReference>
<proteinExistence type="predicted"/>
<gene>
    <name evidence="1" type="ORF">A3D67_03720</name>
</gene>
<dbReference type="Proteomes" id="UP000178099">
    <property type="component" value="Unassembled WGS sequence"/>
</dbReference>
<dbReference type="AlphaFoldDB" id="A0A1G2DA16"/>
<reference evidence="1 2" key="1">
    <citation type="journal article" date="2016" name="Nat. Commun.">
        <title>Thousands of microbial genomes shed light on interconnected biogeochemical processes in an aquifer system.</title>
        <authorList>
            <person name="Anantharaman K."/>
            <person name="Brown C.T."/>
            <person name="Hug L.A."/>
            <person name="Sharon I."/>
            <person name="Castelle C.J."/>
            <person name="Probst A.J."/>
            <person name="Thomas B.C."/>
            <person name="Singh A."/>
            <person name="Wilkins M.J."/>
            <person name="Karaoz U."/>
            <person name="Brodie E.L."/>
            <person name="Williams K.H."/>
            <person name="Hubbard S.S."/>
            <person name="Banfield J.F."/>
        </authorList>
    </citation>
    <scope>NUCLEOTIDE SEQUENCE [LARGE SCALE GENOMIC DNA]</scope>
</reference>
<organism evidence="1 2">
    <name type="scientific">Candidatus Lloydbacteria bacterium RIFCSPHIGHO2_02_FULL_51_22</name>
    <dbReference type="NCBI Taxonomy" id="1798663"/>
    <lineage>
        <taxon>Bacteria</taxon>
        <taxon>Candidatus Lloydiibacteriota</taxon>
    </lineage>
</organism>
<sequence>MHKVLVALFVLLGASVATIVEANRREVVVHTYLIIGNEATRDGGHEEPQGGVFLGALDGLIGVESATLMTSDDEKVSFFGFSSQRATISDFWGVIRPVVSFGILSETAGGRIGVDFLPLAKSVHDPFNASVGVSYWMGANGFRISTLQVGFGF</sequence>
<protein>
    <submittedName>
        <fullName evidence="1">Uncharacterized protein</fullName>
    </submittedName>
</protein>
<evidence type="ECO:0000313" key="2">
    <source>
        <dbReference type="Proteomes" id="UP000178099"/>
    </source>
</evidence>
<accession>A0A1G2DA16</accession>